<reference evidence="2" key="3">
    <citation type="submission" date="2025-09" db="UniProtKB">
        <authorList>
            <consortium name="Ensembl"/>
        </authorList>
    </citation>
    <scope>IDENTIFICATION</scope>
</reference>
<evidence type="ECO:0000313" key="3">
    <source>
        <dbReference type="Proteomes" id="UP000016665"/>
    </source>
</evidence>
<reference evidence="2" key="2">
    <citation type="submission" date="2025-08" db="UniProtKB">
        <authorList>
            <consortium name="Ensembl"/>
        </authorList>
    </citation>
    <scope>IDENTIFICATION</scope>
</reference>
<dbReference type="AlphaFoldDB" id="A0A803VB31"/>
<dbReference type="InterPro" id="IPR051291">
    <property type="entry name" value="CIMAP"/>
</dbReference>
<dbReference type="GO" id="GO:0005856">
    <property type="term" value="C:cytoskeleton"/>
    <property type="evidence" value="ECO:0007669"/>
    <property type="project" value="TreeGrafter"/>
</dbReference>
<organism evidence="2 3">
    <name type="scientific">Ficedula albicollis</name>
    <name type="common">Collared flycatcher</name>
    <name type="synonym">Muscicapa albicollis</name>
    <dbReference type="NCBI Taxonomy" id="59894"/>
    <lineage>
        <taxon>Eukaryota</taxon>
        <taxon>Metazoa</taxon>
        <taxon>Chordata</taxon>
        <taxon>Craniata</taxon>
        <taxon>Vertebrata</taxon>
        <taxon>Euteleostomi</taxon>
        <taxon>Archelosauria</taxon>
        <taxon>Archosauria</taxon>
        <taxon>Dinosauria</taxon>
        <taxon>Saurischia</taxon>
        <taxon>Theropoda</taxon>
        <taxon>Coelurosauria</taxon>
        <taxon>Aves</taxon>
        <taxon>Neognathae</taxon>
        <taxon>Neoaves</taxon>
        <taxon>Telluraves</taxon>
        <taxon>Australaves</taxon>
        <taxon>Passeriformes</taxon>
        <taxon>Muscicapidae</taxon>
        <taxon>Ficedula</taxon>
    </lineage>
</organism>
<dbReference type="PANTHER" id="PTHR21580">
    <property type="entry name" value="SHIPPO-1-RELATED"/>
    <property type="match status" value="1"/>
</dbReference>
<evidence type="ECO:0000256" key="1">
    <source>
        <dbReference type="SAM" id="MobiDB-lite"/>
    </source>
</evidence>
<dbReference type="GeneTree" id="ENSGT00940000156191"/>
<sequence length="229" mass="24766">MEGAWVGTWRPHPRRGPILAEFSTPGPKYGLPGTTGHPGHDPTRDRAPAYTFRGTKITATDSCSPGPRYYIHSSITNTGKYVSPSAHVTGRYKTKNEVTPGPSDYTTEPANKHVYLSAPANSMVSRPKDLKGFQTPGMELGDTDTLTACVSSRERLQLLQQAEQKAWAAGHCVSSTRFLLSQNTNFSHFPEEPAAPVSNSQCTPHATEARGTGMRPRIPFLLLTASSAG</sequence>
<keyword evidence="3" id="KW-1185">Reference proteome</keyword>
<proteinExistence type="predicted"/>
<reference evidence="2 3" key="1">
    <citation type="journal article" date="2012" name="Nature">
        <title>The genomic landscape of species divergence in Ficedula flycatchers.</title>
        <authorList>
            <person name="Ellegren H."/>
            <person name="Smeds L."/>
            <person name="Burri R."/>
            <person name="Olason P.I."/>
            <person name="Backstrom N."/>
            <person name="Kawakami T."/>
            <person name="Kunstner A."/>
            <person name="Makinen H."/>
            <person name="Nadachowska-Brzyska K."/>
            <person name="Qvarnstrom A."/>
            <person name="Uebbing S."/>
            <person name="Wolf J.B."/>
        </authorList>
    </citation>
    <scope>NUCLEOTIDE SEQUENCE [LARGE SCALE GENOMIC DNA]</scope>
</reference>
<feature type="region of interest" description="Disordered" evidence="1">
    <location>
        <begin position="192"/>
        <end position="211"/>
    </location>
</feature>
<evidence type="ECO:0000313" key="2">
    <source>
        <dbReference type="Ensembl" id="ENSFALP00000019937.1"/>
    </source>
</evidence>
<gene>
    <name evidence="2" type="primary">LOC101807444</name>
</gene>
<name>A0A803VB31_FICAL</name>
<dbReference type="PANTHER" id="PTHR21580:SF28">
    <property type="entry name" value="BOREALIN N-TERMINAL DOMAIN-CONTAINING PROTEIN-RELATED"/>
    <property type="match status" value="1"/>
</dbReference>
<protein>
    <recommendedName>
        <fullName evidence="4">Outer dense fiber of sperm tails 3</fullName>
    </recommendedName>
</protein>
<dbReference type="Proteomes" id="UP000016665">
    <property type="component" value="Chromosome 5"/>
</dbReference>
<evidence type="ECO:0008006" key="4">
    <source>
        <dbReference type="Google" id="ProtNLM"/>
    </source>
</evidence>
<accession>A0A803VB31</accession>
<dbReference type="Ensembl" id="ENSFALT00000032176.1">
    <property type="protein sequence ID" value="ENSFALP00000019937.1"/>
    <property type="gene ID" value="ENSFALG00000005664.2"/>
</dbReference>